<evidence type="ECO:0000256" key="9">
    <source>
        <dbReference type="ARBA" id="ARBA00023136"/>
    </source>
</evidence>
<evidence type="ECO:0000256" key="1">
    <source>
        <dbReference type="ARBA" id="ARBA00004477"/>
    </source>
</evidence>
<evidence type="ECO:0000256" key="8">
    <source>
        <dbReference type="ARBA" id="ARBA00022989"/>
    </source>
</evidence>
<comment type="subcellular location">
    <subcellularLocation>
        <location evidence="1 10">Endoplasmic reticulum membrane</location>
        <topology evidence="1 10">Multi-pass membrane protein</topology>
    </subcellularLocation>
</comment>
<dbReference type="EC" id="2.4.1.-" evidence="10"/>
<name>A0A7S1AES7_NOCSC</name>
<evidence type="ECO:0000256" key="4">
    <source>
        <dbReference type="ARBA" id="ARBA00022676"/>
    </source>
</evidence>
<sequence>MSLSVNVILAVCLATVLKSSFVFLYRSTDFEVHRNWLAITHSLPFSRWYFEDTSPWTLDYPPFFACFEWALSQVASVVDPQMLVLENLEYASPGTIIFQRATVLFGDLLLVAGVCRAASACAPKASLAAPVALVLFNPALMMVDHIHFQYNGMMLGILLLSAGDIATGRAYRGSMLFCILLNMKQIFLYVAPVYFVYLLRDHCGFFVERKFPFVQLRIRKLVCLGAVVIATFAAAWTPLLLTGQVMQTVSRLFPFGRGLTHAYWAPNVWALYNTADRGLAKFGFGAQNGHSSTGGFAEVYESSVLWTIPPKATLALVVAGYLPLLVLIWRRTSPRSRTENGNTEFLAVSTQPRDFVFYVALGNAVAFSLGWHVHEKAILMVTVPLLACVSRLQEISGALDALSVLSLVATFSVLPLLPQSTVERSVKWMLFVVGHIMELRLLHHRRNIDFRLICMVFVAMVFLGWYHDFGGHAKVFGERMEFLPLLLISDFCAVFVLASFVRMHVLVARK</sequence>
<reference evidence="11" key="1">
    <citation type="submission" date="2021-01" db="EMBL/GenBank/DDBJ databases">
        <authorList>
            <person name="Corre E."/>
            <person name="Pelletier E."/>
            <person name="Niang G."/>
            <person name="Scheremetjew M."/>
            <person name="Finn R."/>
            <person name="Kale V."/>
            <person name="Holt S."/>
            <person name="Cochrane G."/>
            <person name="Meng A."/>
            <person name="Brown T."/>
            <person name="Cohen L."/>
        </authorList>
    </citation>
    <scope>NUCLEOTIDE SEQUENCE</scope>
</reference>
<evidence type="ECO:0000256" key="3">
    <source>
        <dbReference type="ARBA" id="ARBA00008715"/>
    </source>
</evidence>
<evidence type="ECO:0000313" key="11">
    <source>
        <dbReference type="EMBL" id="CAD8851792.1"/>
    </source>
</evidence>
<dbReference type="GO" id="GO:0042283">
    <property type="term" value="F:dolichyl pyrophosphate Glc1Man9GlcNAc2 alpha-1,3-glucosyltransferase activity"/>
    <property type="evidence" value="ECO:0007669"/>
    <property type="project" value="TreeGrafter"/>
</dbReference>
<feature type="transmembrane region" description="Helical" evidence="10">
    <location>
        <begin position="312"/>
        <end position="329"/>
    </location>
</feature>
<dbReference type="InterPro" id="IPR004856">
    <property type="entry name" value="Glyco_trans_ALG6/ALG8"/>
</dbReference>
<dbReference type="PANTHER" id="PTHR12413:SF2">
    <property type="entry name" value="DOLICHYL PYROPHOSPHATE GLC1MAN9GLCNAC2 ALPHA-1,3-GLUCOSYLTRANSFERASE-RELATED"/>
    <property type="match status" value="1"/>
</dbReference>
<evidence type="ECO:0000256" key="2">
    <source>
        <dbReference type="ARBA" id="ARBA00004922"/>
    </source>
</evidence>
<comment type="similarity">
    <text evidence="3 10">Belongs to the ALG6/ALG8 glucosyltransferase family.</text>
</comment>
<keyword evidence="5 10" id="KW-0808">Transferase</keyword>
<feature type="transmembrane region" description="Helical" evidence="10">
    <location>
        <begin position="221"/>
        <end position="241"/>
    </location>
</feature>
<evidence type="ECO:0000256" key="7">
    <source>
        <dbReference type="ARBA" id="ARBA00022824"/>
    </source>
</evidence>
<comment type="caution">
    <text evidence="10">Lacks conserved residue(s) required for the propagation of feature annotation.</text>
</comment>
<protein>
    <recommendedName>
        <fullName evidence="10">Alpha-1,3-glucosyltransferase</fullName>
        <ecNumber evidence="10">2.4.1.-</ecNumber>
    </recommendedName>
</protein>
<dbReference type="AlphaFoldDB" id="A0A7S1AES7"/>
<keyword evidence="9 10" id="KW-0472">Membrane</keyword>
<proteinExistence type="inferred from homology"/>
<gene>
    <name evidence="11" type="ORF">NSCI0253_LOCUS26142</name>
</gene>
<accession>A0A7S1AES7</accession>
<keyword evidence="8 10" id="KW-1133">Transmembrane helix</keyword>
<dbReference type="GO" id="GO:0005789">
    <property type="term" value="C:endoplasmic reticulum membrane"/>
    <property type="evidence" value="ECO:0007669"/>
    <property type="project" value="UniProtKB-SubCell"/>
</dbReference>
<keyword evidence="4 10" id="KW-0328">Glycosyltransferase</keyword>
<evidence type="ECO:0000256" key="5">
    <source>
        <dbReference type="ARBA" id="ARBA00022679"/>
    </source>
</evidence>
<dbReference type="GO" id="GO:0006487">
    <property type="term" value="P:protein N-linked glycosylation"/>
    <property type="evidence" value="ECO:0007669"/>
    <property type="project" value="TreeGrafter"/>
</dbReference>
<evidence type="ECO:0000256" key="6">
    <source>
        <dbReference type="ARBA" id="ARBA00022692"/>
    </source>
</evidence>
<organism evidence="11">
    <name type="scientific">Noctiluca scintillans</name>
    <name type="common">Sea sparkle</name>
    <name type="synonym">Red tide dinoflagellate</name>
    <dbReference type="NCBI Taxonomy" id="2966"/>
    <lineage>
        <taxon>Eukaryota</taxon>
        <taxon>Sar</taxon>
        <taxon>Alveolata</taxon>
        <taxon>Dinophyceae</taxon>
        <taxon>Noctilucales</taxon>
        <taxon>Noctilucaceae</taxon>
        <taxon>Noctiluca</taxon>
    </lineage>
</organism>
<dbReference type="Pfam" id="PF03155">
    <property type="entry name" value="Alg6_Alg8"/>
    <property type="match status" value="1"/>
</dbReference>
<feature type="transmembrane region" description="Helical" evidence="10">
    <location>
        <begin position="448"/>
        <end position="467"/>
    </location>
</feature>
<feature type="transmembrane region" description="Helical" evidence="10">
    <location>
        <begin position="174"/>
        <end position="200"/>
    </location>
</feature>
<keyword evidence="7 10" id="KW-0256">Endoplasmic reticulum</keyword>
<dbReference type="EMBL" id="HBFQ01037072">
    <property type="protein sequence ID" value="CAD8851792.1"/>
    <property type="molecule type" value="Transcribed_RNA"/>
</dbReference>
<evidence type="ECO:0000256" key="10">
    <source>
        <dbReference type="RuleBase" id="RU363110"/>
    </source>
</evidence>
<feature type="transmembrane region" description="Helical" evidence="10">
    <location>
        <begin position="150"/>
        <end position="168"/>
    </location>
</feature>
<feature type="transmembrane region" description="Helical" evidence="10">
    <location>
        <begin position="482"/>
        <end position="501"/>
    </location>
</feature>
<dbReference type="UniPathway" id="UPA00378"/>
<feature type="transmembrane region" description="Helical" evidence="10">
    <location>
        <begin position="6"/>
        <end position="25"/>
    </location>
</feature>
<dbReference type="PANTHER" id="PTHR12413">
    <property type="entry name" value="DOLICHYL GLYCOSYLTRANSFERASE"/>
    <property type="match status" value="1"/>
</dbReference>
<keyword evidence="6 10" id="KW-0812">Transmembrane</keyword>
<comment type="pathway">
    <text evidence="2 10">Protein modification; protein glycosylation.</text>
</comment>